<evidence type="ECO:0008006" key="6">
    <source>
        <dbReference type="Google" id="ProtNLM"/>
    </source>
</evidence>
<evidence type="ECO:0000256" key="1">
    <source>
        <dbReference type="ARBA" id="ARBA00001933"/>
    </source>
</evidence>
<evidence type="ECO:0000256" key="2">
    <source>
        <dbReference type="ARBA" id="ARBA00009320"/>
    </source>
</evidence>
<comment type="cofactor">
    <cofactor evidence="1">
        <name>pyridoxal 5'-phosphate</name>
        <dbReference type="ChEBI" id="CHEBI:597326"/>
    </cofactor>
</comment>
<accession>A0A7R8WP47</accession>
<dbReference type="OrthoDB" id="1732691at2759"/>
<protein>
    <recommendedName>
        <fullName evidence="6">Branched chain amino acid aminotransferase</fullName>
    </recommendedName>
</protein>
<evidence type="ECO:0000313" key="5">
    <source>
        <dbReference type="EMBL" id="CAD7235283.1"/>
    </source>
</evidence>
<dbReference type="GO" id="GO:0004084">
    <property type="term" value="F:branched-chain-amino-acid transaminase activity"/>
    <property type="evidence" value="ECO:0007669"/>
    <property type="project" value="InterPro"/>
</dbReference>
<name>A0A7R8WP47_9CRUS</name>
<dbReference type="SUPFAM" id="SSF56752">
    <property type="entry name" value="D-aminoacid aminotransferase-like PLP-dependent enzymes"/>
    <property type="match status" value="1"/>
</dbReference>
<feature type="non-terminal residue" evidence="5">
    <location>
        <position position="143"/>
    </location>
</feature>
<comment type="similarity">
    <text evidence="2">Belongs to the class-IV pyridoxal-phosphate-dependent aminotransferase family.</text>
</comment>
<dbReference type="EMBL" id="OB672020">
    <property type="protein sequence ID" value="CAD7235283.1"/>
    <property type="molecule type" value="Genomic_DNA"/>
</dbReference>
<keyword evidence="3" id="KW-0663">Pyridoxal phosphate</keyword>
<dbReference type="PANTHER" id="PTHR42825:SF2">
    <property type="entry name" value="BRANCHED-CHAIN-AMINO-ACID AMINOTRANSFERASE 3, CHLOROPLASTIC-RELATED"/>
    <property type="match status" value="1"/>
</dbReference>
<keyword evidence="4" id="KW-0028">Amino-acid biosynthesis</keyword>
<gene>
    <name evidence="5" type="ORF">CTOB1V02_LOCUS13098</name>
</gene>
<dbReference type="InterPro" id="IPR005786">
    <property type="entry name" value="B_amino_transII"/>
</dbReference>
<dbReference type="GO" id="GO:0009082">
    <property type="term" value="P:branched-chain amino acid biosynthetic process"/>
    <property type="evidence" value="ECO:0007669"/>
    <property type="project" value="UniProtKB-KW"/>
</dbReference>
<keyword evidence="4" id="KW-0100">Branched-chain amino acid biosynthesis</keyword>
<sequence>MLLELRKEYVAQSYYNNPLKVKIEEHYSRASEGGVGSAKASGNYAASFYPTILAKEEGFDQIIWTDAATHTKIEEAEAHRKGDLLEAFGCGTAVVIHHLSAIAYKDELMEIKPLDDEDSIGLKLKRQLIDIQYNNSPDPFGWR</sequence>
<dbReference type="Gene3D" id="3.20.10.10">
    <property type="entry name" value="D-amino Acid Aminotransferase, subunit A, domain 2"/>
    <property type="match status" value="2"/>
</dbReference>
<dbReference type="InterPro" id="IPR043132">
    <property type="entry name" value="BCAT-like_C"/>
</dbReference>
<proteinExistence type="inferred from homology"/>
<evidence type="ECO:0000256" key="3">
    <source>
        <dbReference type="ARBA" id="ARBA00022898"/>
    </source>
</evidence>
<evidence type="ECO:0000256" key="4">
    <source>
        <dbReference type="ARBA" id="ARBA00023304"/>
    </source>
</evidence>
<organism evidence="5">
    <name type="scientific">Cyprideis torosa</name>
    <dbReference type="NCBI Taxonomy" id="163714"/>
    <lineage>
        <taxon>Eukaryota</taxon>
        <taxon>Metazoa</taxon>
        <taxon>Ecdysozoa</taxon>
        <taxon>Arthropoda</taxon>
        <taxon>Crustacea</taxon>
        <taxon>Oligostraca</taxon>
        <taxon>Ostracoda</taxon>
        <taxon>Podocopa</taxon>
        <taxon>Podocopida</taxon>
        <taxon>Cytherocopina</taxon>
        <taxon>Cytheroidea</taxon>
        <taxon>Cytherideidae</taxon>
        <taxon>Cyprideis</taxon>
    </lineage>
</organism>
<reference evidence="5" key="1">
    <citation type="submission" date="2020-11" db="EMBL/GenBank/DDBJ databases">
        <authorList>
            <person name="Tran Van P."/>
        </authorList>
    </citation>
    <scope>NUCLEOTIDE SEQUENCE</scope>
</reference>
<dbReference type="PANTHER" id="PTHR42825">
    <property type="entry name" value="AMINO ACID AMINOTRANSFERASE"/>
    <property type="match status" value="1"/>
</dbReference>
<dbReference type="AlphaFoldDB" id="A0A7R8WP47"/>
<dbReference type="InterPro" id="IPR036038">
    <property type="entry name" value="Aminotransferase-like"/>
</dbReference>